<evidence type="ECO:0000313" key="1">
    <source>
        <dbReference type="EMBL" id="XBC46032.1"/>
    </source>
</evidence>
<dbReference type="AlphaFoldDB" id="A0AB74THU5"/>
<sequence>MELMILITEPMTELTAQYQEPMVAPVTELMMILITELMTAPVTELMIQHQELMMELATQYQKL</sequence>
<reference evidence="1" key="1">
    <citation type="submission" date="2023-12" db="EMBL/GenBank/DDBJ databases">
        <title>Dolosigranulum savutii sp. nov. isolated from human upper respiratory samples collected in Botswana.</title>
        <authorList>
            <person name="Kelly M.S."/>
        </authorList>
    </citation>
    <scope>NUCLEOTIDE SEQUENCE</scope>
    <source>
        <strain evidence="1">MSK433</strain>
    </source>
</reference>
<organism evidence="1">
    <name type="scientific">Dolosigranulum savutiense</name>
    <dbReference type="NCBI Taxonomy" id="3110288"/>
    <lineage>
        <taxon>Bacteria</taxon>
        <taxon>Bacillati</taxon>
        <taxon>Bacillota</taxon>
        <taxon>Bacilli</taxon>
        <taxon>Lactobacillales</taxon>
        <taxon>Carnobacteriaceae</taxon>
        <taxon>Dolosigranulum</taxon>
    </lineage>
</organism>
<gene>
    <name evidence="1" type="ORF">VUQ08_00010</name>
</gene>
<proteinExistence type="predicted"/>
<dbReference type="RefSeq" id="WP_347300397.1">
    <property type="nucleotide sequence ID" value="NZ_CP142433.1"/>
</dbReference>
<accession>A0AB74THU5</accession>
<protein>
    <submittedName>
        <fullName evidence="1">Uncharacterized protein</fullName>
    </submittedName>
</protein>
<dbReference type="EMBL" id="CP142433">
    <property type="protein sequence ID" value="XBC46032.1"/>
    <property type="molecule type" value="Genomic_DNA"/>
</dbReference>
<name>A0AB74THU5_9LACT</name>